<dbReference type="Proteomes" id="UP000290649">
    <property type="component" value="Unassembled WGS sequence"/>
</dbReference>
<evidence type="ECO:0008006" key="4">
    <source>
        <dbReference type="Google" id="ProtNLM"/>
    </source>
</evidence>
<accession>A0A4Q0VXX8</accession>
<evidence type="ECO:0000256" key="1">
    <source>
        <dbReference type="SAM" id="Phobius"/>
    </source>
</evidence>
<keyword evidence="1" id="KW-0812">Transmembrane</keyword>
<keyword evidence="1" id="KW-0472">Membrane</keyword>
<organism evidence="2 3">
    <name type="scientific">Anaerobacillus alkaliphilus</name>
    <dbReference type="NCBI Taxonomy" id="1548597"/>
    <lineage>
        <taxon>Bacteria</taxon>
        <taxon>Bacillati</taxon>
        <taxon>Bacillota</taxon>
        <taxon>Bacilli</taxon>
        <taxon>Bacillales</taxon>
        <taxon>Bacillaceae</taxon>
        <taxon>Anaerobacillus</taxon>
    </lineage>
</organism>
<protein>
    <recommendedName>
        <fullName evidence="4">Sensor histidine kinase</fullName>
    </recommendedName>
</protein>
<dbReference type="AlphaFoldDB" id="A0A4Q0VXX8"/>
<evidence type="ECO:0000313" key="2">
    <source>
        <dbReference type="EMBL" id="RXJ04262.1"/>
    </source>
</evidence>
<proteinExistence type="predicted"/>
<evidence type="ECO:0000313" key="3">
    <source>
        <dbReference type="Proteomes" id="UP000290649"/>
    </source>
</evidence>
<comment type="caution">
    <text evidence="2">The sequence shown here is derived from an EMBL/GenBank/DDBJ whole genome shotgun (WGS) entry which is preliminary data.</text>
</comment>
<dbReference type="EMBL" id="QOUX01000001">
    <property type="protein sequence ID" value="RXJ04262.1"/>
    <property type="molecule type" value="Genomic_DNA"/>
</dbReference>
<name>A0A4Q0VXX8_9BACI</name>
<keyword evidence="3" id="KW-1185">Reference proteome</keyword>
<reference evidence="2 3" key="1">
    <citation type="journal article" date="2019" name="Int. J. Syst. Evol. Microbiol.">
        <title>Anaerobacillus alkaliphilus sp. nov., a novel alkaliphilic and moderately halophilic bacterium.</title>
        <authorList>
            <person name="Borsodi A.K."/>
            <person name="Aszalos J.M."/>
            <person name="Bihari P."/>
            <person name="Nagy I."/>
            <person name="Schumann P."/>
            <person name="Sproer C."/>
            <person name="Kovacs A.L."/>
            <person name="Boka K."/>
            <person name="Dobosy P."/>
            <person name="Ovari M."/>
            <person name="Szili-Kovacs T."/>
            <person name="Toth E."/>
        </authorList>
    </citation>
    <scope>NUCLEOTIDE SEQUENCE [LARGE SCALE GENOMIC DNA]</scope>
    <source>
        <strain evidence="2 3">B16-10</strain>
    </source>
</reference>
<gene>
    <name evidence="2" type="ORF">DS745_02440</name>
</gene>
<feature type="transmembrane region" description="Helical" evidence="1">
    <location>
        <begin position="12"/>
        <end position="30"/>
    </location>
</feature>
<sequence>MADNEKRSARKVLKNIVVSILLLFLIFTYFQQKQEINRLENTLSAAEFRLTNFYSFYPIIHGFQLVKEEPTKERFELLHASLQNQHQFIQVY</sequence>
<keyword evidence="1" id="KW-1133">Transmembrane helix</keyword>